<protein>
    <submittedName>
        <fullName evidence="2">GH3 auxin-responsive promoter family protein</fullName>
    </submittedName>
</protein>
<dbReference type="GO" id="GO:0005737">
    <property type="term" value="C:cytoplasm"/>
    <property type="evidence" value="ECO:0007669"/>
    <property type="project" value="TreeGrafter"/>
</dbReference>
<dbReference type="Proteomes" id="UP000886860">
    <property type="component" value="Unassembled WGS sequence"/>
</dbReference>
<feature type="domain" description="GH3 middle" evidence="1">
    <location>
        <begin position="318"/>
        <end position="387"/>
    </location>
</feature>
<dbReference type="InterPro" id="IPR042099">
    <property type="entry name" value="ANL_N_sf"/>
</dbReference>
<dbReference type="PANTHER" id="PTHR31901:SF9">
    <property type="entry name" value="GH3 DOMAIN-CONTAINING PROTEIN"/>
    <property type="match status" value="1"/>
</dbReference>
<dbReference type="EMBL" id="DVKS01000050">
    <property type="protein sequence ID" value="HIT41056.1"/>
    <property type="molecule type" value="Genomic_DNA"/>
</dbReference>
<accession>A0A9D1GHX7</accession>
<comment type="caution">
    <text evidence="2">The sequence shown here is derived from an EMBL/GenBank/DDBJ whole genome shotgun (WGS) entry which is preliminary data.</text>
</comment>
<dbReference type="GO" id="GO:0016881">
    <property type="term" value="F:acid-amino acid ligase activity"/>
    <property type="evidence" value="ECO:0007669"/>
    <property type="project" value="TreeGrafter"/>
</dbReference>
<gene>
    <name evidence="2" type="ORF">IAB60_02975</name>
</gene>
<dbReference type="Gene3D" id="3.40.50.12780">
    <property type="entry name" value="N-terminal domain of ligase-like"/>
    <property type="match status" value="1"/>
</dbReference>
<reference evidence="2" key="2">
    <citation type="journal article" date="2021" name="PeerJ">
        <title>Extensive microbial diversity within the chicken gut microbiome revealed by metagenomics and culture.</title>
        <authorList>
            <person name="Gilroy R."/>
            <person name="Ravi A."/>
            <person name="Getino M."/>
            <person name="Pursley I."/>
            <person name="Horton D.L."/>
            <person name="Alikhan N.F."/>
            <person name="Baker D."/>
            <person name="Gharbi K."/>
            <person name="Hall N."/>
            <person name="Watson M."/>
            <person name="Adriaenssens E.M."/>
            <person name="Foster-Nyarko E."/>
            <person name="Jarju S."/>
            <person name="Secka A."/>
            <person name="Antonio M."/>
            <person name="Oren A."/>
            <person name="Chaudhuri R.R."/>
            <person name="La Ragione R."/>
            <person name="Hildebrand F."/>
            <person name="Pallen M.J."/>
        </authorList>
    </citation>
    <scope>NUCLEOTIDE SEQUENCE</scope>
    <source>
        <strain evidence="2">CHK123-3438</strain>
    </source>
</reference>
<evidence type="ECO:0000313" key="2">
    <source>
        <dbReference type="EMBL" id="HIT41056.1"/>
    </source>
</evidence>
<dbReference type="InterPro" id="IPR055377">
    <property type="entry name" value="GH3_M"/>
</dbReference>
<evidence type="ECO:0000313" key="3">
    <source>
        <dbReference type="Proteomes" id="UP000886860"/>
    </source>
</evidence>
<dbReference type="PANTHER" id="PTHR31901">
    <property type="entry name" value="GH3 DOMAIN-CONTAINING PROTEIN"/>
    <property type="match status" value="1"/>
</dbReference>
<dbReference type="Pfam" id="PF23571">
    <property type="entry name" value="GH3_M"/>
    <property type="match status" value="1"/>
</dbReference>
<organism evidence="2 3">
    <name type="scientific">Candidatus Caccovicinus merdipullorum</name>
    <dbReference type="NCBI Taxonomy" id="2840724"/>
    <lineage>
        <taxon>Bacteria</taxon>
        <taxon>Bacillati</taxon>
        <taxon>Bacillota</taxon>
        <taxon>Clostridia</taxon>
        <taxon>Eubacteriales</taxon>
        <taxon>Candidatus Caccovicinus</taxon>
    </lineage>
</organism>
<dbReference type="AlphaFoldDB" id="A0A9D1GHX7"/>
<reference evidence="2" key="1">
    <citation type="submission" date="2020-10" db="EMBL/GenBank/DDBJ databases">
        <authorList>
            <person name="Gilroy R."/>
        </authorList>
    </citation>
    <scope>NUCLEOTIDE SEQUENCE</scope>
    <source>
        <strain evidence="2">CHK123-3438</strain>
    </source>
</reference>
<sequence length="547" mass="63103">MTFQEKLRNGERDRIWQEYCGFLDLDMKEYMTIQNRLLMEQMQMWCSCPLGQKILKGKKPQTIEEFRQMVPLTTYEDYADVLLLKKEEMLPDQPIIWIQTTWEGGKHPIKVAPYTKGMLQTYKNNVLACMILSTSTQKGQFDIEEADTFLYALAPLPYTTGLIPLALTDEINVEFLPPVKDAVKLSFSERNKKGFKMGLRRGIDFFFGLGSVAYYVSLSAAKMSEGDKTGGKLKKMFSMSPSMLLRYIKAKNVCRKEKRQLKPKDLFHLKGFVCAGTDNRCYKDDLEDLWGVRPIEVFSGTEPSCIGIETWTRNGLYFFPDTCFYEFIPEDEMYKNMEDPAYQPRTVCMDQVVPGQVYEIAITVLKGGAFARYRVGDMYRCVGLSSKEDETRIPRFQYIDRIPTIIDIAGFTRISENSIKSVIALSGLDIENWVALKEFTEDKGRPFLHMYVELSPDAVVSRAISRELLKEHLTIYFKYVDQDYNDLKRILGMDPLEITILRCGTFKTYEAASGKKLRHINPPVHDVQDLVKAQDQFQAQDGRRFPL</sequence>
<dbReference type="InterPro" id="IPR004993">
    <property type="entry name" value="GH3"/>
</dbReference>
<proteinExistence type="predicted"/>
<name>A0A9D1GHX7_9FIRM</name>
<evidence type="ECO:0000259" key="1">
    <source>
        <dbReference type="Pfam" id="PF23571"/>
    </source>
</evidence>
<dbReference type="Pfam" id="PF03321">
    <property type="entry name" value="GH3"/>
    <property type="match status" value="1"/>
</dbReference>